<dbReference type="KEGG" id="rhy:RD110_10855"/>
<dbReference type="AlphaFoldDB" id="A0A1P8JV25"/>
<dbReference type="Proteomes" id="UP000186609">
    <property type="component" value="Chromosome"/>
</dbReference>
<keyword evidence="2" id="KW-1185">Reference proteome</keyword>
<gene>
    <name evidence="1" type="ORF">RD110_10855</name>
</gene>
<organism evidence="1 2">
    <name type="scientific">Rhodoferax koreensis</name>
    <dbReference type="NCBI Taxonomy" id="1842727"/>
    <lineage>
        <taxon>Bacteria</taxon>
        <taxon>Pseudomonadati</taxon>
        <taxon>Pseudomonadota</taxon>
        <taxon>Betaproteobacteria</taxon>
        <taxon>Burkholderiales</taxon>
        <taxon>Comamonadaceae</taxon>
        <taxon>Rhodoferax</taxon>
    </lineage>
</organism>
<sequence>MEDIGKGNAANKAIYATYIYGFLTGYNAYNQERQISTDLVEATMIAYGNKYCSAFPLNLFSGVAMGLAVDLGGKPVPWKK</sequence>
<reference evidence="1 2" key="1">
    <citation type="submission" date="2017-01" db="EMBL/GenBank/DDBJ databases">
        <authorList>
            <person name="Mah S.A."/>
            <person name="Swanson W.J."/>
            <person name="Moy G.W."/>
            <person name="Vacquier V.D."/>
        </authorList>
    </citation>
    <scope>NUCLEOTIDE SEQUENCE [LARGE SCALE GENOMIC DNA]</scope>
    <source>
        <strain evidence="1 2">DCY110</strain>
    </source>
</reference>
<protein>
    <submittedName>
        <fullName evidence="1">Uncharacterized protein</fullName>
    </submittedName>
</protein>
<dbReference type="EMBL" id="CP019236">
    <property type="protein sequence ID" value="APW37626.1"/>
    <property type="molecule type" value="Genomic_DNA"/>
</dbReference>
<dbReference type="STRING" id="1842727.RD110_10855"/>
<name>A0A1P8JV25_9BURK</name>
<proteinExistence type="predicted"/>
<evidence type="ECO:0000313" key="2">
    <source>
        <dbReference type="Proteomes" id="UP000186609"/>
    </source>
</evidence>
<evidence type="ECO:0000313" key="1">
    <source>
        <dbReference type="EMBL" id="APW37626.1"/>
    </source>
</evidence>
<accession>A0A1P8JV25</accession>